<dbReference type="InterPro" id="IPR015813">
    <property type="entry name" value="Pyrv/PenolPyrv_kinase-like_dom"/>
</dbReference>
<dbReference type="PANTHER" id="PTHR30502:SF0">
    <property type="entry name" value="PHOSPHOENOLPYRUVATE CARBOXYLASE FAMILY PROTEIN"/>
    <property type="match status" value="1"/>
</dbReference>
<evidence type="ECO:0000313" key="7">
    <source>
        <dbReference type="Proteomes" id="UP000614047"/>
    </source>
</evidence>
<feature type="region of interest" description="Disordered" evidence="4">
    <location>
        <begin position="258"/>
        <end position="282"/>
    </location>
</feature>
<dbReference type="GO" id="GO:0016832">
    <property type="term" value="F:aldehyde-lyase activity"/>
    <property type="evidence" value="ECO:0007669"/>
    <property type="project" value="TreeGrafter"/>
</dbReference>
<dbReference type="InterPro" id="IPR050251">
    <property type="entry name" value="HpcH-HpaI_aldolase"/>
</dbReference>
<dbReference type="AlphaFoldDB" id="A0A931DN85"/>
<dbReference type="EMBL" id="JADOUA010000001">
    <property type="protein sequence ID" value="MBG6091062.1"/>
    <property type="molecule type" value="Genomic_DNA"/>
</dbReference>
<feature type="compositionally biased region" description="Basic and acidic residues" evidence="4">
    <location>
        <begin position="271"/>
        <end position="282"/>
    </location>
</feature>
<keyword evidence="3 6" id="KW-0456">Lyase</keyword>
<dbReference type="PANTHER" id="PTHR30502">
    <property type="entry name" value="2-KETO-3-DEOXY-L-RHAMNONATE ALDOLASE"/>
    <property type="match status" value="1"/>
</dbReference>
<name>A0A931DN85_9ACTN</name>
<comment type="similarity">
    <text evidence="1">Belongs to the HpcH/HpaI aldolase family.</text>
</comment>
<sequence>MTGSGILPGPHLDRLAARLRSGAAVTGVVLKMPGAALVELAGHVGFDLVVLDTEHGPAGGELLENHVRAADSAGVPVVVRVSSNRPEQILHALDAGAAGVIVPHVDTADQAAAAVRAAHYPPHGSRGFALSTRAGRHGAARTDRHIRDAERTLVIAQIEDVAAIPHVAEIAATPRLDAVWVGPGDLSLSVGRPGDLDHPDVTAAIDRIVTDAQGARNAKLCVIVRDEREARSWRSRGAAIVLYNAIDVIRTSLTSLASGTDAEAGPPPARRPLDKTREQEHR</sequence>
<feature type="domain" description="HpcH/HpaI aldolase/citrate lyase" evidence="5">
    <location>
        <begin position="35"/>
        <end position="241"/>
    </location>
</feature>
<protein>
    <submittedName>
        <fullName evidence="6">4-hydroxy-2-oxoheptanedioate aldolase</fullName>
        <ecNumber evidence="6">4.1.2.52</ecNumber>
    </submittedName>
</protein>
<gene>
    <name evidence="6" type="ORF">IW256_005175</name>
</gene>
<comment type="caution">
    <text evidence="6">The sequence shown here is derived from an EMBL/GenBank/DDBJ whole genome shotgun (WGS) entry which is preliminary data.</text>
</comment>
<evidence type="ECO:0000313" key="6">
    <source>
        <dbReference type="EMBL" id="MBG6091062.1"/>
    </source>
</evidence>
<dbReference type="RefSeq" id="WP_197013431.1">
    <property type="nucleotide sequence ID" value="NZ_BAABES010000001.1"/>
</dbReference>
<evidence type="ECO:0000256" key="3">
    <source>
        <dbReference type="ARBA" id="ARBA00023239"/>
    </source>
</evidence>
<dbReference type="InterPro" id="IPR040442">
    <property type="entry name" value="Pyrv_kinase-like_dom_sf"/>
</dbReference>
<evidence type="ECO:0000256" key="4">
    <source>
        <dbReference type="SAM" id="MobiDB-lite"/>
    </source>
</evidence>
<proteinExistence type="inferred from homology"/>
<dbReference type="InterPro" id="IPR005000">
    <property type="entry name" value="Aldolase/citrate-lyase_domain"/>
</dbReference>
<reference evidence="6" key="1">
    <citation type="submission" date="2020-11" db="EMBL/GenBank/DDBJ databases">
        <title>Sequencing the genomes of 1000 actinobacteria strains.</title>
        <authorList>
            <person name="Klenk H.-P."/>
        </authorList>
    </citation>
    <scope>NUCLEOTIDE SEQUENCE</scope>
    <source>
        <strain evidence="6">DSM 43175</strain>
    </source>
</reference>
<accession>A0A931DN85</accession>
<dbReference type="Gene3D" id="3.20.20.60">
    <property type="entry name" value="Phosphoenolpyruvate-binding domains"/>
    <property type="match status" value="1"/>
</dbReference>
<dbReference type="GO" id="GO:0046872">
    <property type="term" value="F:metal ion binding"/>
    <property type="evidence" value="ECO:0007669"/>
    <property type="project" value="UniProtKB-KW"/>
</dbReference>
<evidence type="ECO:0000259" key="5">
    <source>
        <dbReference type="Pfam" id="PF03328"/>
    </source>
</evidence>
<keyword evidence="7" id="KW-1185">Reference proteome</keyword>
<organism evidence="6 7">
    <name type="scientific">Actinomadura viridis</name>
    <dbReference type="NCBI Taxonomy" id="58110"/>
    <lineage>
        <taxon>Bacteria</taxon>
        <taxon>Bacillati</taxon>
        <taxon>Actinomycetota</taxon>
        <taxon>Actinomycetes</taxon>
        <taxon>Streptosporangiales</taxon>
        <taxon>Thermomonosporaceae</taxon>
        <taxon>Actinomadura</taxon>
    </lineage>
</organism>
<evidence type="ECO:0000256" key="2">
    <source>
        <dbReference type="ARBA" id="ARBA00022723"/>
    </source>
</evidence>
<evidence type="ECO:0000256" key="1">
    <source>
        <dbReference type="ARBA" id="ARBA00005568"/>
    </source>
</evidence>
<dbReference type="Pfam" id="PF03328">
    <property type="entry name" value="HpcH_HpaI"/>
    <property type="match status" value="1"/>
</dbReference>
<dbReference type="SUPFAM" id="SSF51621">
    <property type="entry name" value="Phosphoenolpyruvate/pyruvate domain"/>
    <property type="match status" value="1"/>
</dbReference>
<dbReference type="Proteomes" id="UP000614047">
    <property type="component" value="Unassembled WGS sequence"/>
</dbReference>
<dbReference type="GO" id="GO:0005737">
    <property type="term" value="C:cytoplasm"/>
    <property type="evidence" value="ECO:0007669"/>
    <property type="project" value="TreeGrafter"/>
</dbReference>
<keyword evidence="2" id="KW-0479">Metal-binding</keyword>
<dbReference type="EC" id="4.1.2.52" evidence="6"/>